<comment type="caution">
    <text evidence="18">The sequence shown here is derived from an EMBL/GenBank/DDBJ whole genome shotgun (WGS) entry which is preliminary data.</text>
</comment>
<keyword evidence="7" id="KW-0482">Metalloprotease</keyword>
<keyword evidence="6" id="KW-0862">Zinc</keyword>
<evidence type="ECO:0000313" key="19">
    <source>
        <dbReference type="Proteomes" id="UP000461880"/>
    </source>
</evidence>
<dbReference type="GO" id="GO:0006508">
    <property type="term" value="P:proteolysis"/>
    <property type="evidence" value="ECO:0007669"/>
    <property type="project" value="UniProtKB-KW"/>
</dbReference>
<evidence type="ECO:0000256" key="8">
    <source>
        <dbReference type="ARBA" id="ARBA00023285"/>
    </source>
</evidence>
<dbReference type="PRINTS" id="PR00934">
    <property type="entry name" value="XHISDIPTASE"/>
</dbReference>
<evidence type="ECO:0000256" key="12">
    <source>
        <dbReference type="ARBA" id="ARBA00061423"/>
    </source>
</evidence>
<evidence type="ECO:0000256" key="16">
    <source>
        <dbReference type="ARBA" id="ARBA00077688"/>
    </source>
</evidence>
<dbReference type="InterPro" id="IPR002933">
    <property type="entry name" value="Peptidase_M20"/>
</dbReference>
<evidence type="ECO:0000256" key="6">
    <source>
        <dbReference type="ARBA" id="ARBA00022833"/>
    </source>
</evidence>
<dbReference type="PIRSF" id="PIRSF016599">
    <property type="entry name" value="Xaa-His_dipept"/>
    <property type="match status" value="1"/>
</dbReference>
<evidence type="ECO:0000256" key="11">
    <source>
        <dbReference type="ARBA" id="ARBA00044252"/>
    </source>
</evidence>
<dbReference type="NCBIfam" id="TIGR01893">
    <property type="entry name" value="aa-his-dipept"/>
    <property type="match status" value="1"/>
</dbReference>
<gene>
    <name evidence="18" type="ORF">FYJ51_09165</name>
</gene>
<keyword evidence="5" id="KW-0378">Hydrolase</keyword>
<keyword evidence="19" id="KW-1185">Reference proteome</keyword>
<dbReference type="GO" id="GO:0070573">
    <property type="term" value="F:metallodipeptidase activity"/>
    <property type="evidence" value="ECO:0007669"/>
    <property type="project" value="TreeGrafter"/>
</dbReference>
<comment type="similarity">
    <text evidence="12">Belongs to the peptidase M20C family.</text>
</comment>
<dbReference type="EMBL" id="VUMN01000022">
    <property type="protein sequence ID" value="MSS59068.1"/>
    <property type="molecule type" value="Genomic_DNA"/>
</dbReference>
<name>A0A7X2NTA9_9FIRM</name>
<keyword evidence="4" id="KW-0479">Metal-binding</keyword>
<evidence type="ECO:0000256" key="14">
    <source>
        <dbReference type="ARBA" id="ARBA00075285"/>
    </source>
</evidence>
<dbReference type="GO" id="GO:0046872">
    <property type="term" value="F:metal ion binding"/>
    <property type="evidence" value="ECO:0007669"/>
    <property type="project" value="UniProtKB-KW"/>
</dbReference>
<reference evidence="18 19" key="1">
    <citation type="submission" date="2019-08" db="EMBL/GenBank/DDBJ databases">
        <title>In-depth cultivation of the pig gut microbiome towards novel bacterial diversity and tailored functional studies.</title>
        <authorList>
            <person name="Wylensek D."/>
            <person name="Hitch T.C.A."/>
            <person name="Clavel T."/>
        </authorList>
    </citation>
    <scope>NUCLEOTIDE SEQUENCE [LARGE SCALE GENOMIC DNA]</scope>
    <source>
        <strain evidence="18 19">Oil+RF-744-GAM-WT-6</strain>
    </source>
</reference>
<dbReference type="InterPro" id="IPR001160">
    <property type="entry name" value="Peptidase_M20C"/>
</dbReference>
<dbReference type="EC" id="3.4.13.18" evidence="10"/>
<evidence type="ECO:0000256" key="1">
    <source>
        <dbReference type="ARBA" id="ARBA00001941"/>
    </source>
</evidence>
<comment type="cofactor">
    <cofactor evidence="2">
        <name>Zn(2+)</name>
        <dbReference type="ChEBI" id="CHEBI:29105"/>
    </cofactor>
</comment>
<sequence length="489" mass="54354">MKGEMKMQADSERPIYWLRKISEIPRPSYHEKAISDFIVKFAEEHGLKAEQDEVWNVIVEKPASAGYEQAPALILQGHMDMVPQKRPGSDHDFRKDPIRLKEENGLLKAEDTTLGADDGLGVAWMLAVLEDDTLIHPRLECLFTVQEEVGLGGAMHLKPEAIRADRLLSLDCCSKGITDLCCAGGQYAYMDAKLNWIANESAVYEMQIGGLKGGHSGADIHRERGNAVCIAARIAEEMIRNGIEVRAISLNCDEKANAIPRTCSFRFASSSKEPEIRASIQTSAEKISEELHSSDPGFSCIVSASKPEEKAADEVSTKNLLDFIWLAPQGFQHRSMDPKLNGLTVTSLNAGTAETFEDRITVTWLIRSMFDSASADLLGILKTLASRCKVGFRYTEFFPGWQYAEHSELREIYAEVMKKQGRELKAEAEHGGLEVGIFAALHPGLDICTLGADCRYYHTYDEELDLASFRRGYQTLRGIIAECVEKGIQ</sequence>
<dbReference type="PANTHER" id="PTHR43501:SF1">
    <property type="entry name" value="CYTOSOL NON-SPECIFIC DIPEPTIDASE"/>
    <property type="match status" value="1"/>
</dbReference>
<comment type="catalytic activity">
    <reaction evidence="9">
        <text>Hydrolysis of dipeptides, preferentially hydrophobic dipeptides including prolyl amino acids.</text>
        <dbReference type="EC" id="3.4.13.18"/>
    </reaction>
</comment>
<dbReference type="FunFam" id="3.40.630.10:FF:000015">
    <property type="entry name" value="Aminoacyl-histidine dipeptidase PepD"/>
    <property type="match status" value="1"/>
</dbReference>
<evidence type="ECO:0000256" key="17">
    <source>
        <dbReference type="ARBA" id="ARBA00078074"/>
    </source>
</evidence>
<comment type="cofactor">
    <cofactor evidence="1">
        <name>Co(2+)</name>
        <dbReference type="ChEBI" id="CHEBI:48828"/>
    </cofactor>
</comment>
<evidence type="ECO:0000256" key="5">
    <source>
        <dbReference type="ARBA" id="ARBA00022801"/>
    </source>
</evidence>
<dbReference type="AlphaFoldDB" id="A0A7X2NTA9"/>
<dbReference type="SUPFAM" id="SSF53187">
    <property type="entry name" value="Zn-dependent exopeptidases"/>
    <property type="match status" value="1"/>
</dbReference>
<dbReference type="Gene3D" id="3.40.630.10">
    <property type="entry name" value="Zn peptidases"/>
    <property type="match status" value="2"/>
</dbReference>
<evidence type="ECO:0000256" key="15">
    <source>
        <dbReference type="ARBA" id="ARBA00076004"/>
    </source>
</evidence>
<accession>A0A7X2NTA9</accession>
<proteinExistence type="inferred from homology"/>
<evidence type="ECO:0000256" key="3">
    <source>
        <dbReference type="ARBA" id="ARBA00022670"/>
    </source>
</evidence>
<dbReference type="PANTHER" id="PTHR43501">
    <property type="entry name" value="CYTOSOL NON-SPECIFIC DIPEPTIDASE"/>
    <property type="match status" value="1"/>
</dbReference>
<evidence type="ECO:0000256" key="10">
    <source>
        <dbReference type="ARBA" id="ARBA00038976"/>
    </source>
</evidence>
<evidence type="ECO:0000256" key="2">
    <source>
        <dbReference type="ARBA" id="ARBA00001947"/>
    </source>
</evidence>
<dbReference type="GO" id="GO:0005829">
    <property type="term" value="C:cytosol"/>
    <property type="evidence" value="ECO:0007669"/>
    <property type="project" value="TreeGrafter"/>
</dbReference>
<evidence type="ECO:0000256" key="13">
    <source>
        <dbReference type="ARBA" id="ARBA00071271"/>
    </source>
</evidence>
<protein>
    <recommendedName>
        <fullName evidence="13">Cytosol non-specific dipeptidase</fullName>
        <ecNumber evidence="10">3.4.13.18</ecNumber>
    </recommendedName>
    <alternativeName>
        <fullName evidence="16">Aminoacyl-histidine dipeptidase</fullName>
    </alternativeName>
    <alternativeName>
        <fullName evidence="15">Beta-alanyl-histidine dipeptidase</fullName>
    </alternativeName>
    <alternativeName>
        <fullName evidence="14">Carnosinase</fullName>
    </alternativeName>
    <alternativeName>
        <fullName evidence="11">Peptidase D</fullName>
    </alternativeName>
    <alternativeName>
        <fullName evidence="17">Xaa-His dipeptidase</fullName>
    </alternativeName>
</protein>
<evidence type="ECO:0000256" key="4">
    <source>
        <dbReference type="ARBA" id="ARBA00022723"/>
    </source>
</evidence>
<keyword evidence="3" id="KW-0645">Protease</keyword>
<evidence type="ECO:0000256" key="9">
    <source>
        <dbReference type="ARBA" id="ARBA00036421"/>
    </source>
</evidence>
<keyword evidence="8" id="KW-0170">Cobalt</keyword>
<evidence type="ECO:0000256" key="7">
    <source>
        <dbReference type="ARBA" id="ARBA00023049"/>
    </source>
</evidence>
<organism evidence="18 19">
    <name type="scientific">Stecheria intestinalis</name>
    <dbReference type="NCBI Taxonomy" id="2606630"/>
    <lineage>
        <taxon>Bacteria</taxon>
        <taxon>Bacillati</taxon>
        <taxon>Bacillota</taxon>
        <taxon>Erysipelotrichia</taxon>
        <taxon>Erysipelotrichales</taxon>
        <taxon>Erysipelotrichaceae</taxon>
        <taxon>Stecheria</taxon>
    </lineage>
</organism>
<dbReference type="Pfam" id="PF01546">
    <property type="entry name" value="Peptidase_M20"/>
    <property type="match status" value="1"/>
</dbReference>
<evidence type="ECO:0000313" key="18">
    <source>
        <dbReference type="EMBL" id="MSS59068.1"/>
    </source>
</evidence>
<dbReference type="Proteomes" id="UP000461880">
    <property type="component" value="Unassembled WGS sequence"/>
</dbReference>